<name>A0A0C9U8R2_SPHS4</name>
<dbReference type="Proteomes" id="UP000054279">
    <property type="component" value="Unassembled WGS sequence"/>
</dbReference>
<evidence type="ECO:0000313" key="2">
    <source>
        <dbReference type="EMBL" id="KIJ30844.1"/>
    </source>
</evidence>
<reference evidence="2 3" key="1">
    <citation type="submission" date="2014-06" db="EMBL/GenBank/DDBJ databases">
        <title>Evolutionary Origins and Diversification of the Mycorrhizal Mutualists.</title>
        <authorList>
            <consortium name="DOE Joint Genome Institute"/>
            <consortium name="Mycorrhizal Genomics Consortium"/>
            <person name="Kohler A."/>
            <person name="Kuo A."/>
            <person name="Nagy L.G."/>
            <person name="Floudas D."/>
            <person name="Copeland A."/>
            <person name="Barry K.W."/>
            <person name="Cichocki N."/>
            <person name="Veneault-Fourrey C."/>
            <person name="LaButti K."/>
            <person name="Lindquist E.A."/>
            <person name="Lipzen A."/>
            <person name="Lundell T."/>
            <person name="Morin E."/>
            <person name="Murat C."/>
            <person name="Riley R."/>
            <person name="Ohm R."/>
            <person name="Sun H."/>
            <person name="Tunlid A."/>
            <person name="Henrissat B."/>
            <person name="Grigoriev I.V."/>
            <person name="Hibbett D.S."/>
            <person name="Martin F."/>
        </authorList>
    </citation>
    <scope>NUCLEOTIDE SEQUENCE [LARGE SCALE GENOMIC DNA]</scope>
    <source>
        <strain evidence="2 3">SS14</strain>
    </source>
</reference>
<accession>A0A0C9U8R2</accession>
<feature type="compositionally biased region" description="Low complexity" evidence="1">
    <location>
        <begin position="104"/>
        <end position="124"/>
    </location>
</feature>
<organism evidence="2 3">
    <name type="scientific">Sphaerobolus stellatus (strain SS14)</name>
    <dbReference type="NCBI Taxonomy" id="990650"/>
    <lineage>
        <taxon>Eukaryota</taxon>
        <taxon>Fungi</taxon>
        <taxon>Dikarya</taxon>
        <taxon>Basidiomycota</taxon>
        <taxon>Agaricomycotina</taxon>
        <taxon>Agaricomycetes</taxon>
        <taxon>Phallomycetidae</taxon>
        <taxon>Geastrales</taxon>
        <taxon>Sphaerobolaceae</taxon>
        <taxon>Sphaerobolus</taxon>
    </lineage>
</organism>
<dbReference type="EMBL" id="KN837253">
    <property type="protein sequence ID" value="KIJ30844.1"/>
    <property type="molecule type" value="Genomic_DNA"/>
</dbReference>
<evidence type="ECO:0000256" key="1">
    <source>
        <dbReference type="SAM" id="MobiDB-lite"/>
    </source>
</evidence>
<feature type="compositionally biased region" description="Basic and acidic residues" evidence="1">
    <location>
        <begin position="128"/>
        <end position="137"/>
    </location>
</feature>
<feature type="region of interest" description="Disordered" evidence="1">
    <location>
        <begin position="45"/>
        <end position="70"/>
    </location>
</feature>
<feature type="region of interest" description="Disordered" evidence="1">
    <location>
        <begin position="92"/>
        <end position="137"/>
    </location>
</feature>
<gene>
    <name evidence="2" type="ORF">M422DRAFT_53585</name>
</gene>
<evidence type="ECO:0000313" key="3">
    <source>
        <dbReference type="Proteomes" id="UP000054279"/>
    </source>
</evidence>
<dbReference type="AlphaFoldDB" id="A0A0C9U8R2"/>
<sequence length="137" mass="13810">MAPTASLFAARHPSMDHTFALPPAAGHASALPHTYSGATWLGPGTAPFPTTPAAPTAPVIPTPSSASATPVITTHSIPTIPTTIPTITTVATITGTMPSTPIGPSHSRSPTSISPSISLGSSSSFDQELDKFITESP</sequence>
<protein>
    <submittedName>
        <fullName evidence="2">Uncharacterized protein</fullName>
    </submittedName>
</protein>
<dbReference type="HOGENOM" id="CLU_1866387_0_0_1"/>
<proteinExistence type="predicted"/>
<keyword evidence="3" id="KW-1185">Reference proteome</keyword>